<evidence type="ECO:0000313" key="2">
    <source>
        <dbReference type="Proteomes" id="UP000786811"/>
    </source>
</evidence>
<keyword evidence="2" id="KW-1185">Reference proteome</keyword>
<gene>
    <name evidence="1" type="ORF">HICCMSTLAB_LOCUS1181</name>
</gene>
<sequence>LISEVSSDYRKIGLRLILEKSVEKYSGCKKPEAKYDFYKIEAMQNYKEIQRKLHREILFVRREVHDALAKVITLCNEASSMTLISHRLDKCLTPEQFNSLQLQTAAKTIKYLKGQWLEKIINTVKICFREVGKGAFNIRQTDPWVYDVVKLKRLVNLIIQYMQ</sequence>
<feature type="non-terminal residue" evidence="1">
    <location>
        <position position="1"/>
    </location>
</feature>
<reference evidence="1" key="1">
    <citation type="submission" date="2021-04" db="EMBL/GenBank/DDBJ databases">
        <authorList>
            <person name="Chebbi M.A.C M."/>
        </authorList>
    </citation>
    <scope>NUCLEOTIDE SEQUENCE</scope>
</reference>
<dbReference type="AlphaFoldDB" id="A0A8J2EBQ0"/>
<dbReference type="EMBL" id="CAJNRD030001116">
    <property type="protein sequence ID" value="CAG5074970.1"/>
    <property type="molecule type" value="Genomic_DNA"/>
</dbReference>
<feature type="non-terminal residue" evidence="1">
    <location>
        <position position="163"/>
    </location>
</feature>
<organism evidence="1 2">
    <name type="scientific">Cotesia congregata</name>
    <name type="common">Parasitoid wasp</name>
    <name type="synonym">Apanteles congregatus</name>
    <dbReference type="NCBI Taxonomy" id="51543"/>
    <lineage>
        <taxon>Eukaryota</taxon>
        <taxon>Metazoa</taxon>
        <taxon>Ecdysozoa</taxon>
        <taxon>Arthropoda</taxon>
        <taxon>Hexapoda</taxon>
        <taxon>Insecta</taxon>
        <taxon>Pterygota</taxon>
        <taxon>Neoptera</taxon>
        <taxon>Endopterygota</taxon>
        <taxon>Hymenoptera</taxon>
        <taxon>Apocrita</taxon>
        <taxon>Ichneumonoidea</taxon>
        <taxon>Braconidae</taxon>
        <taxon>Microgastrinae</taxon>
        <taxon>Cotesia</taxon>
    </lineage>
</organism>
<accession>A0A8J2EBQ0</accession>
<dbReference type="OrthoDB" id="5593012at2759"/>
<name>A0A8J2EBQ0_COTCN</name>
<protein>
    <submittedName>
        <fullName evidence="1">Axonemal (Rattus norvegicus)</fullName>
    </submittedName>
</protein>
<comment type="caution">
    <text evidence="1">The sequence shown here is derived from an EMBL/GenBank/DDBJ whole genome shotgun (WGS) entry which is preliminary data.</text>
</comment>
<dbReference type="Proteomes" id="UP000786811">
    <property type="component" value="Unassembled WGS sequence"/>
</dbReference>
<evidence type="ECO:0000313" key="1">
    <source>
        <dbReference type="EMBL" id="CAG5074970.1"/>
    </source>
</evidence>
<proteinExistence type="predicted"/>